<dbReference type="AlphaFoldDB" id="A0A943EIQ8"/>
<name>A0A943EIQ8_9FIRM</name>
<gene>
    <name evidence="1" type="ORF">KHX13_00070</name>
</gene>
<dbReference type="Proteomes" id="UP000754226">
    <property type="component" value="Unassembled WGS sequence"/>
</dbReference>
<accession>A0A943EIQ8</accession>
<proteinExistence type="predicted"/>
<evidence type="ECO:0000313" key="2">
    <source>
        <dbReference type="Proteomes" id="UP000754226"/>
    </source>
</evidence>
<dbReference type="EMBL" id="JAGZCZ010000001">
    <property type="protein sequence ID" value="MBS5518744.1"/>
    <property type="molecule type" value="Genomic_DNA"/>
</dbReference>
<organism evidence="1 2">
    <name type="scientific">Acidaminococcus intestini</name>
    <dbReference type="NCBI Taxonomy" id="187327"/>
    <lineage>
        <taxon>Bacteria</taxon>
        <taxon>Bacillati</taxon>
        <taxon>Bacillota</taxon>
        <taxon>Negativicutes</taxon>
        <taxon>Acidaminococcales</taxon>
        <taxon>Acidaminococcaceae</taxon>
        <taxon>Acidaminococcus</taxon>
    </lineage>
</organism>
<sequence length="110" mass="12324">MERCAINCSGANLCAPDHAVAIDKTGDLWNVGDNNFKVIPFTAIVAIHAKLESTIIKGYIEFETANSLFSIGGDKGERTRENRVILSRTDERYAEAKEALQYIFEEIYNH</sequence>
<protein>
    <submittedName>
        <fullName evidence="1">Uncharacterized protein</fullName>
    </submittedName>
</protein>
<comment type="caution">
    <text evidence="1">The sequence shown here is derived from an EMBL/GenBank/DDBJ whole genome shotgun (WGS) entry which is preliminary data.</text>
</comment>
<reference evidence="1" key="1">
    <citation type="submission" date="2021-02" db="EMBL/GenBank/DDBJ databases">
        <title>Infant gut strain persistence is associated with maternal origin, phylogeny, and functional potential including surface adhesion and iron acquisition.</title>
        <authorList>
            <person name="Lou Y.C."/>
        </authorList>
    </citation>
    <scope>NUCLEOTIDE SEQUENCE</scope>
    <source>
        <strain evidence="1">L3_106_000M1_dasL3_106_000M1_concoct_15</strain>
    </source>
</reference>
<evidence type="ECO:0000313" key="1">
    <source>
        <dbReference type="EMBL" id="MBS5518744.1"/>
    </source>
</evidence>